<evidence type="ECO:0000313" key="5">
    <source>
        <dbReference type="EMBL" id="SAY38379.1"/>
    </source>
</evidence>
<dbReference type="GO" id="GO:0017168">
    <property type="term" value="F:5-oxoprolinase (ATP-hydrolyzing) activity"/>
    <property type="evidence" value="ECO:0007669"/>
    <property type="project" value="TreeGrafter"/>
</dbReference>
<dbReference type="Pfam" id="PF05378">
    <property type="entry name" value="Hydant_A_N"/>
    <property type="match status" value="1"/>
</dbReference>
<protein>
    <submittedName>
        <fullName evidence="5">N-methylhydantoinase A</fullName>
        <ecNumber evidence="5">3.5.2.14</ecNumber>
    </submittedName>
</protein>
<evidence type="ECO:0000313" key="6">
    <source>
        <dbReference type="Proteomes" id="UP000182631"/>
    </source>
</evidence>
<dbReference type="GO" id="GO:0006749">
    <property type="term" value="P:glutathione metabolic process"/>
    <property type="evidence" value="ECO:0007669"/>
    <property type="project" value="TreeGrafter"/>
</dbReference>
<gene>
    <name evidence="5" type="ORF">FLM9_237</name>
</gene>
<evidence type="ECO:0000259" key="3">
    <source>
        <dbReference type="Pfam" id="PF02538"/>
    </source>
</evidence>
<proteinExistence type="inferred from homology"/>
<dbReference type="InterPro" id="IPR045079">
    <property type="entry name" value="Oxoprolinase-like"/>
</dbReference>
<dbReference type="Pfam" id="PF02538">
    <property type="entry name" value="Hydantoinase_B"/>
    <property type="match status" value="1"/>
</dbReference>
<comment type="similarity">
    <text evidence="1">Belongs to the oxoprolinase family.</text>
</comment>
<dbReference type="PANTHER" id="PTHR11365">
    <property type="entry name" value="5-OXOPROLINASE RELATED"/>
    <property type="match status" value="1"/>
</dbReference>
<dbReference type="GO" id="GO:0047423">
    <property type="term" value="F:N-methylhydantoinase (ATP-hydrolyzing) activity"/>
    <property type="evidence" value="ECO:0007669"/>
    <property type="project" value="UniProtKB-EC"/>
</dbReference>
<name>A0A164ZPZ6_9SYNE</name>
<dbReference type="InterPro" id="IPR008040">
    <property type="entry name" value="Hydant_A_N"/>
</dbReference>
<reference evidence="6" key="1">
    <citation type="submission" date="2016-02" db="EMBL/GenBank/DDBJ databases">
        <authorList>
            <person name="liu f."/>
        </authorList>
    </citation>
    <scope>NUCLEOTIDE SEQUENCE [LARGE SCALE GENOMIC DNA]</scope>
</reference>
<feature type="domain" description="Hydantoinase A/oxoprolinase" evidence="2">
    <location>
        <begin position="212"/>
        <end position="500"/>
    </location>
</feature>
<sequence>MVRVSDVAQHQWRFWIDRGGTFTDIVARTPDGSLKTRKLLSEHPRQSLDAPVQGIREMLNLGPGDPIPSRAIAEVRMGTTVATNALLERKGERVALAITRGFRHALAIGHQARPRLFDLEIRRPELLYTQVVEIEERIDAQGQVVRPLNHHQTRATLQAVYDAGIRTLAIVLLHSYRAPAHEQTCGVIAADIGFRHVSLSHRVSPLIKVVGRGETTVVDAYLSPLLRRYVDHLAAELGDVPLLFMQSNGGLAAARQFQGKDAILSGPAAGVVGAVAVTKAAGFGPPMISFDMGGTSTDVSLCHGEYSRSLEAQVAGVRLQTPMLNIHTVAAGGGSICSFAQGRYQVGPDSAGADPGPACYGRGGPLTVTDCNLVLGKLQPQHCPSVFGPDRQSALDPEAAREKLAAMAAAVAQATGQPQSLVAVATGFITVAVETMAKAMKTISLERGCEVRRATLCGFGGAAGQHACLVADVLGIRRILFHPLAGVLSAYGLGQAAIRALRQQSLNCPLDNRLEQPVAATLDHLAQAARQAVASQGVHPTRITVQRRLHLRYDGSDTALEVQAGSPAAMVEEFRRHHQQRYGFLMENKPLIVATAAVEAVGHAQPLAQLRQDRKAAQSANPINSVVMVLNGRPHMAPVYDRTRLQAGVVLSGPALISEVVATTVVEPGWQAQCTDQGNLILKRTGAKAEGPVSAAEVDPMMLEVFHNRYMSIAEQMGVTLQNTASSVNIKERCDFSCAVFDARGNLVANAPHLPVHLGSMSESVRQVVQAQGARMKPGDVYVLNSPYLGGTHLPDITVITPVFDSPGWEVLFYVGNRGHHADVGGISPGSMPPNSRSILEEGVIIPVTRIVEAGRFQEQTMRAILNSGPYPVRNPDQNIADLQAQVAANACGVAELQQLVEEFQLATVQDYMGHVQANAEESVRQVICSLNSSQFSYELDNGARIQVTVSVDHQQRSAVVDFTGSSPQLDNNFNAPTAITRAVVLYVFRTLVKANIPLNEGCLKPITVVVSQPSMLAPRDPAAVVAGNVETSQALTDALYGALGVMAAAQGTMNNLSFGNTHHQYYETIGGGSGAGPGFAGAAAVQTHMTNSRLTDPEVLESRFPVRVECFEIREGSGGAGRHRGGDGARRRLRFLEPMEVMILANRRRIPPYGCAGGSPGALGRNWLERASGETVPLGSCDRVQAQAGDMVVIETPGGGGYGAP</sequence>
<dbReference type="InterPro" id="IPR003692">
    <property type="entry name" value="Hydantoinase_B"/>
</dbReference>
<evidence type="ECO:0000259" key="4">
    <source>
        <dbReference type="Pfam" id="PF05378"/>
    </source>
</evidence>
<organism evidence="5 6">
    <name type="scientific">Candidatus Synechococcus spongiarum</name>
    <dbReference type="NCBI Taxonomy" id="431041"/>
    <lineage>
        <taxon>Bacteria</taxon>
        <taxon>Bacillati</taxon>
        <taxon>Cyanobacteriota</taxon>
        <taxon>Cyanophyceae</taxon>
        <taxon>Synechococcales</taxon>
        <taxon>Synechococcaceae</taxon>
        <taxon>Synechococcus</taxon>
    </lineage>
</organism>
<feature type="domain" description="Hydantoinase B/oxoprolinase" evidence="3">
    <location>
        <begin position="699"/>
        <end position="1206"/>
    </location>
</feature>
<dbReference type="EC" id="3.5.2.14" evidence="5"/>
<keyword evidence="6" id="KW-1185">Reference proteome</keyword>
<dbReference type="GO" id="GO:0005829">
    <property type="term" value="C:cytosol"/>
    <property type="evidence" value="ECO:0007669"/>
    <property type="project" value="TreeGrafter"/>
</dbReference>
<dbReference type="EMBL" id="FITM01000026">
    <property type="protein sequence ID" value="SAY38379.1"/>
    <property type="molecule type" value="Genomic_DNA"/>
</dbReference>
<keyword evidence="5" id="KW-0378">Hydrolase</keyword>
<dbReference type="Proteomes" id="UP000182631">
    <property type="component" value="Unassembled WGS sequence"/>
</dbReference>
<feature type="domain" description="Hydantoinase/oxoprolinase N-terminal" evidence="4">
    <location>
        <begin position="13"/>
        <end position="192"/>
    </location>
</feature>
<evidence type="ECO:0000256" key="1">
    <source>
        <dbReference type="ARBA" id="ARBA00010403"/>
    </source>
</evidence>
<dbReference type="PANTHER" id="PTHR11365:SF23">
    <property type="entry name" value="HYPOTHETICAL 5-OXOPROLINASE (EUROFUNG)-RELATED"/>
    <property type="match status" value="1"/>
</dbReference>
<accession>A0A164ZPZ6</accession>
<dbReference type="Pfam" id="PF01968">
    <property type="entry name" value="Hydantoinase_A"/>
    <property type="match status" value="1"/>
</dbReference>
<dbReference type="AlphaFoldDB" id="A0A164ZPZ6"/>
<dbReference type="InterPro" id="IPR002821">
    <property type="entry name" value="Hydantoinase_A"/>
</dbReference>
<evidence type="ECO:0000259" key="2">
    <source>
        <dbReference type="Pfam" id="PF01968"/>
    </source>
</evidence>